<reference evidence="2 3" key="1">
    <citation type="journal article" date="2014" name="BMC Microbiol.">
        <title>The oxygen-independent metabolism of cyclic monoterpenes in Castellaniella defragrans 65Phen.</title>
        <authorList>
            <person name="Petasch J."/>
            <person name="Disch E.M."/>
            <person name="Markert S."/>
            <person name="Becher D."/>
            <person name="Schweder T."/>
            <person name="Huttel B."/>
            <person name="Reinhardt R."/>
            <person name="Harder J."/>
        </authorList>
    </citation>
    <scope>NUCLEOTIDE SEQUENCE [LARGE SCALE GENOMIC DNA]</scope>
    <source>
        <strain evidence="2">65Phen</strain>
    </source>
</reference>
<sequence length="43" mass="5028">MPARVRTGPRGPHHPHHPLHPRITRIARSIDYFHGRNLKETLT</sequence>
<dbReference type="HOGENOM" id="CLU_3231293_0_0_4"/>
<name>W8X9L9_CASD6</name>
<feature type="region of interest" description="Disordered" evidence="1">
    <location>
        <begin position="1"/>
        <end position="23"/>
    </location>
</feature>
<organism evidence="2 3">
    <name type="scientific">Castellaniella defragrans (strain DSM 12143 / CCUG 39792 / 65Phen)</name>
    <name type="common">Alcaligenes defragrans</name>
    <dbReference type="NCBI Taxonomy" id="1437824"/>
    <lineage>
        <taxon>Bacteria</taxon>
        <taxon>Pseudomonadati</taxon>
        <taxon>Pseudomonadota</taxon>
        <taxon>Betaproteobacteria</taxon>
        <taxon>Burkholderiales</taxon>
        <taxon>Alcaligenaceae</taxon>
        <taxon>Castellaniella</taxon>
    </lineage>
</organism>
<accession>W8X9L9</accession>
<feature type="compositionally biased region" description="Low complexity" evidence="1">
    <location>
        <begin position="1"/>
        <end position="10"/>
    </location>
</feature>
<dbReference type="Proteomes" id="UP000019805">
    <property type="component" value="Chromosome"/>
</dbReference>
<evidence type="ECO:0000313" key="2">
    <source>
        <dbReference type="EMBL" id="CDM25055.1"/>
    </source>
</evidence>
<gene>
    <name evidence="2" type="ORF">BN940_13026</name>
</gene>
<evidence type="ECO:0000313" key="3">
    <source>
        <dbReference type="Proteomes" id="UP000019805"/>
    </source>
</evidence>
<evidence type="ECO:0000256" key="1">
    <source>
        <dbReference type="SAM" id="MobiDB-lite"/>
    </source>
</evidence>
<dbReference type="AlphaFoldDB" id="W8X9L9"/>
<protein>
    <submittedName>
        <fullName evidence="2">Uncharacterized protein</fullName>
    </submittedName>
</protein>
<dbReference type="KEGG" id="cdn:BN940_13026"/>
<feature type="compositionally biased region" description="Basic residues" evidence="1">
    <location>
        <begin position="11"/>
        <end position="23"/>
    </location>
</feature>
<proteinExistence type="predicted"/>
<keyword evidence="3" id="KW-1185">Reference proteome</keyword>
<dbReference type="EMBL" id="HG916765">
    <property type="protein sequence ID" value="CDM25055.1"/>
    <property type="molecule type" value="Genomic_DNA"/>
</dbReference>
<dbReference type="STRING" id="1437824.BN940_13026"/>